<keyword evidence="1" id="KW-0808">Transferase</keyword>
<name>A0ACC7PJU3_9PSED</name>
<reference evidence="1" key="1">
    <citation type="submission" date="2022-11" db="EMBL/GenBank/DDBJ databases">
        <title>Draft genome sequences of strains of Pseudomonas imrae sp. nov.</title>
        <authorList>
            <person name="Salva Serra F."/>
            <person name="Nimje P."/>
            <person name="Moore E.R.B."/>
            <person name="Marathe N.P."/>
        </authorList>
    </citation>
    <scope>NUCLEOTIDE SEQUENCE</scope>
    <source>
        <strain evidence="1">15FMM2</strain>
    </source>
</reference>
<accession>A0ACC7PJU3</accession>
<protein>
    <submittedName>
        <fullName evidence="1">Aminotransferase class III-fold pyridoxal phosphate-dependent enzyme</fullName>
    </submittedName>
</protein>
<sequence>MLTEALSISVRRNAPNTPSIVRGKGCFLYDEQDRGYLDMSGGSGAANLGYQRDDLVEVIKSQAQKLIHTGWNIDNSLRLQIPQAHHPVFALATACLWSDTCQSLLACRRARVAGNC</sequence>
<keyword evidence="1" id="KW-0032">Aminotransferase</keyword>
<keyword evidence="2" id="KW-1185">Reference proteome</keyword>
<proteinExistence type="predicted"/>
<gene>
    <name evidence="1" type="ORF">OOJ96_24605</name>
</gene>
<dbReference type="EMBL" id="JAPEQY010000029">
    <property type="protein sequence ID" value="MFO2480566.1"/>
    <property type="molecule type" value="Genomic_DNA"/>
</dbReference>
<comment type="caution">
    <text evidence="1">The sequence shown here is derived from an EMBL/GenBank/DDBJ whole genome shotgun (WGS) entry which is preliminary data.</text>
</comment>
<evidence type="ECO:0000313" key="2">
    <source>
        <dbReference type="Proteomes" id="UP001637618"/>
    </source>
</evidence>
<evidence type="ECO:0000313" key="1">
    <source>
        <dbReference type="EMBL" id="MFO2480566.1"/>
    </source>
</evidence>
<dbReference type="Proteomes" id="UP001637618">
    <property type="component" value="Unassembled WGS sequence"/>
</dbReference>
<organism evidence="1 2">
    <name type="scientific">Pseudomonas imrae</name>
    <dbReference type="NCBI Taxonomy" id="2992837"/>
    <lineage>
        <taxon>Bacteria</taxon>
        <taxon>Pseudomonadati</taxon>
        <taxon>Pseudomonadota</taxon>
        <taxon>Gammaproteobacteria</taxon>
        <taxon>Pseudomonadales</taxon>
        <taxon>Pseudomonadaceae</taxon>
        <taxon>Pseudomonas</taxon>
    </lineage>
</organism>